<evidence type="ECO:0000313" key="3">
    <source>
        <dbReference type="Proteomes" id="UP000053732"/>
    </source>
</evidence>
<sequence length="502" mass="56427">MNHVLKLDTRMRLRLARSSQCRPWVQAHGKKLKTLETIRNASDTDLHSHATQTILTLRRVGQRLQHDLIPSTPGFQATLTDLQSVPSPPHSPQLHQVAEPGDQAGVPNSKSPQPLQPAGFTDHLSKETPSVPSPPHSPQPFQVAETTALSDQGVLSPQTPHFDSLQVSPPAAQLIPTRDSPGSAIRAKSKRALSPPDHVPDLLKRIKQSASWVWEAGQKLPSHLLSRKRSCDEDLRLEHIRRLEGDRTLGPEDKLLRLLALRSIALEFTNEQLDNEVCPTKLEEIYQHILSPSPSNINIFNYGNNNFFSKALSAGLKHMVFEKIISERLKENGLPSICNAISAIVGLHIDQFRRFRYDEMHRFADKLISDDIYVTILQSKIRLLDLVRDLSPWFSQVQNSYDLMFCYSPVSGMESGRQKFRRTDTSVPQDSVPSNMGFENVDIPNNGTESPNPEDCTEAEFAHLFYEQISNQPINISGIMDDIAQRSCFDFDRIAPLYNLGL</sequence>
<feature type="region of interest" description="Disordered" evidence="1">
    <location>
        <begin position="81"/>
        <end position="141"/>
    </location>
</feature>
<evidence type="ECO:0000313" key="2">
    <source>
        <dbReference type="EMBL" id="CRL23517.1"/>
    </source>
</evidence>
<evidence type="ECO:0000256" key="1">
    <source>
        <dbReference type="SAM" id="MobiDB-lite"/>
    </source>
</evidence>
<gene>
    <name evidence="2" type="ORF">PCAMFM013_S009g000457</name>
</gene>
<reference evidence="2 3" key="1">
    <citation type="journal article" date="2014" name="Nat. Commun.">
        <title>Multiple recent horizontal transfers of a large genomic region in cheese making fungi.</title>
        <authorList>
            <person name="Cheeseman K."/>
            <person name="Ropars J."/>
            <person name="Renault P."/>
            <person name="Dupont J."/>
            <person name="Gouzy J."/>
            <person name="Branca A."/>
            <person name="Abraham A.L."/>
            <person name="Ceppi M."/>
            <person name="Conseiller E."/>
            <person name="Debuchy R."/>
            <person name="Malagnac F."/>
            <person name="Goarin A."/>
            <person name="Silar P."/>
            <person name="Lacoste S."/>
            <person name="Sallet E."/>
            <person name="Bensimon A."/>
            <person name="Giraud T."/>
            <person name="Brygoo Y."/>
        </authorList>
    </citation>
    <scope>NUCLEOTIDE SEQUENCE [LARGE SCALE GENOMIC DNA]</scope>
    <source>
        <strain evidence="3">FM 013</strain>
    </source>
</reference>
<proteinExistence type="predicted"/>
<dbReference type="Proteomes" id="UP000053732">
    <property type="component" value="Unassembled WGS sequence"/>
</dbReference>
<dbReference type="AlphaFoldDB" id="A0A0G4PB20"/>
<feature type="compositionally biased region" description="Polar residues" evidence="1">
    <location>
        <begin position="425"/>
        <end position="434"/>
    </location>
</feature>
<name>A0A0G4PB20_PENC3</name>
<feature type="compositionally biased region" description="Polar residues" evidence="1">
    <location>
        <begin position="153"/>
        <end position="167"/>
    </location>
</feature>
<accession>A0A0G4PB20</accession>
<dbReference type="EMBL" id="HG793142">
    <property type="protein sequence ID" value="CRL23517.1"/>
    <property type="molecule type" value="Genomic_DNA"/>
</dbReference>
<organism evidence="2 3">
    <name type="scientific">Penicillium camemberti (strain FM 013)</name>
    <dbReference type="NCBI Taxonomy" id="1429867"/>
    <lineage>
        <taxon>Eukaryota</taxon>
        <taxon>Fungi</taxon>
        <taxon>Dikarya</taxon>
        <taxon>Ascomycota</taxon>
        <taxon>Pezizomycotina</taxon>
        <taxon>Eurotiomycetes</taxon>
        <taxon>Eurotiomycetidae</taxon>
        <taxon>Eurotiales</taxon>
        <taxon>Aspergillaceae</taxon>
        <taxon>Penicillium</taxon>
    </lineage>
</organism>
<feature type="region of interest" description="Disordered" evidence="1">
    <location>
        <begin position="419"/>
        <end position="454"/>
    </location>
</feature>
<feature type="region of interest" description="Disordered" evidence="1">
    <location>
        <begin position="153"/>
        <end position="199"/>
    </location>
</feature>
<keyword evidence="3" id="KW-1185">Reference proteome</keyword>
<protein>
    <submittedName>
        <fullName evidence="2">Str. FM013</fullName>
    </submittedName>
</protein>